<dbReference type="GO" id="GO:0006508">
    <property type="term" value="P:proteolysis"/>
    <property type="evidence" value="ECO:0007669"/>
    <property type="project" value="UniProtKB-KW"/>
</dbReference>
<dbReference type="Pfam" id="PF00326">
    <property type="entry name" value="Peptidase_S9"/>
    <property type="match status" value="1"/>
</dbReference>
<dbReference type="InterPro" id="IPR051543">
    <property type="entry name" value="Serine_Peptidase_S9A"/>
</dbReference>
<feature type="domain" description="Peptidase S9A N-terminal" evidence="6">
    <location>
        <begin position="8"/>
        <end position="397"/>
    </location>
</feature>
<keyword evidence="8" id="KW-1185">Reference proteome</keyword>
<evidence type="ECO:0000256" key="4">
    <source>
        <dbReference type="ARBA" id="ARBA00022825"/>
    </source>
</evidence>
<feature type="domain" description="Peptidase S9 prolyl oligopeptidase catalytic" evidence="5">
    <location>
        <begin position="462"/>
        <end position="673"/>
    </location>
</feature>
<organism evidence="7 8">
    <name type="scientific">Lishizhenia tianjinensis</name>
    <dbReference type="NCBI Taxonomy" id="477690"/>
    <lineage>
        <taxon>Bacteria</taxon>
        <taxon>Pseudomonadati</taxon>
        <taxon>Bacteroidota</taxon>
        <taxon>Flavobacteriia</taxon>
        <taxon>Flavobacteriales</taxon>
        <taxon>Crocinitomicaceae</taxon>
        <taxon>Lishizhenia</taxon>
    </lineage>
</organism>
<dbReference type="InterPro" id="IPR023302">
    <property type="entry name" value="Pept_S9A_N"/>
</dbReference>
<comment type="similarity">
    <text evidence="1">Belongs to the peptidase S9A family.</text>
</comment>
<reference evidence="7 8" key="1">
    <citation type="submission" date="2016-10" db="EMBL/GenBank/DDBJ databases">
        <authorList>
            <person name="de Groot N.N."/>
        </authorList>
    </citation>
    <scope>NUCLEOTIDE SEQUENCE [LARGE SCALE GENOMIC DNA]</scope>
    <source>
        <strain evidence="7 8">CGMCC 1.7005</strain>
    </source>
</reference>
<accession>A0A1I6Y7Y0</accession>
<dbReference type="STRING" id="477690.SAMN05216474_0712"/>
<dbReference type="EMBL" id="FPAS01000001">
    <property type="protein sequence ID" value="SFT46552.1"/>
    <property type="molecule type" value="Genomic_DNA"/>
</dbReference>
<dbReference type="AlphaFoldDB" id="A0A1I6Y7Y0"/>
<dbReference type="Gene3D" id="2.130.10.120">
    <property type="entry name" value="Prolyl oligopeptidase, N-terminal domain"/>
    <property type="match status" value="1"/>
</dbReference>
<gene>
    <name evidence="7" type="ORF">SAMN05216474_0712</name>
</gene>
<dbReference type="Gene3D" id="3.40.50.1820">
    <property type="entry name" value="alpha/beta hydrolase"/>
    <property type="match status" value="1"/>
</dbReference>
<dbReference type="PANTHER" id="PTHR11757">
    <property type="entry name" value="PROTEASE FAMILY S9A OLIGOPEPTIDASE"/>
    <property type="match status" value="1"/>
</dbReference>
<dbReference type="SUPFAM" id="SSF50993">
    <property type="entry name" value="Peptidase/esterase 'gauge' domain"/>
    <property type="match status" value="1"/>
</dbReference>
<dbReference type="InterPro" id="IPR001375">
    <property type="entry name" value="Peptidase_S9_cat"/>
</dbReference>
<evidence type="ECO:0000259" key="6">
    <source>
        <dbReference type="Pfam" id="PF02897"/>
    </source>
</evidence>
<keyword evidence="4" id="KW-0720">Serine protease</keyword>
<proteinExistence type="inferred from homology"/>
<dbReference type="Proteomes" id="UP000236454">
    <property type="component" value="Unassembled WGS sequence"/>
</dbReference>
<evidence type="ECO:0000256" key="3">
    <source>
        <dbReference type="ARBA" id="ARBA00022801"/>
    </source>
</evidence>
<dbReference type="PRINTS" id="PR00862">
    <property type="entry name" value="PROLIGOPTASE"/>
</dbReference>
<evidence type="ECO:0000313" key="8">
    <source>
        <dbReference type="Proteomes" id="UP000236454"/>
    </source>
</evidence>
<evidence type="ECO:0000256" key="2">
    <source>
        <dbReference type="ARBA" id="ARBA00022670"/>
    </source>
</evidence>
<dbReference type="InterPro" id="IPR002470">
    <property type="entry name" value="Peptidase_S9A"/>
</dbReference>
<sequence length="678" mass="78909">MKSKAPIARKEAHEITTNGHTRTDHYFWMNQRDNAEVLAYINAENAYANTYFEDTQELQEKILQEFEKNIDPNDKGAPFLMEGNWYQRENLADKDYPMFYRLEGEQKFLFLDENERAKGHSYYNLASWLPSPNNELLALAEDTVGRRQYKITFRNNTTNEFLKDALENTDGSVVWANDNEHVFYVKKDPETLREFQVYRHKIGSPVSQDKLVFEELDERFYVFIAKTKDNRYIQINLYSSTRSETYFIDANTPEQHPEVFFEKEKDHLYEVESFGTGFLVLSNKDALNNELRYFAQHPSKGNNYEIILTHKQEVLLEEFSVFKDYVVVVSRENGLRSLNIIHWKDKSSHKIALNEECYSIALFVNEDFNSDVLYYSYNSMTTPPSVIAYNMRTHQENIHFVKALPNPDFKSEDYSSHRTWALANDGTKIPISLVYKKDLDFAKAPLLLYAYGSYGITIPTTFSAYRLSLLERGFVFAIAHIRGGKYMGEKWYQDGKWLKKKNTFTDFINCAEHLKRNNFCKPDGLYAQGGSAGGMLMGGIANMAPYLFKGIIAQVPFVDVVTTMLDESIPLTVGEFEEWGNPKEEDYYQYMLSYSPYDNVQAMHYPSMFVSTGYHDSQVQYWEPLKWIAKLRELKQDDNTLIFDCNMDAGHSGGSGRSTERKEIAKNYAYLLKEENLL</sequence>
<dbReference type="Pfam" id="PF02897">
    <property type="entry name" value="Peptidase_S9_N"/>
    <property type="match status" value="1"/>
</dbReference>
<dbReference type="GO" id="GO:0004252">
    <property type="term" value="F:serine-type endopeptidase activity"/>
    <property type="evidence" value="ECO:0007669"/>
    <property type="project" value="InterPro"/>
</dbReference>
<dbReference type="RefSeq" id="WP_170853660.1">
    <property type="nucleotide sequence ID" value="NZ_FPAS01000001.1"/>
</dbReference>
<keyword evidence="3" id="KW-0378">Hydrolase</keyword>
<dbReference type="SUPFAM" id="SSF53474">
    <property type="entry name" value="alpha/beta-Hydrolases"/>
    <property type="match status" value="1"/>
</dbReference>
<dbReference type="InterPro" id="IPR029058">
    <property type="entry name" value="AB_hydrolase_fold"/>
</dbReference>
<evidence type="ECO:0000313" key="7">
    <source>
        <dbReference type="EMBL" id="SFT46552.1"/>
    </source>
</evidence>
<evidence type="ECO:0000259" key="5">
    <source>
        <dbReference type="Pfam" id="PF00326"/>
    </source>
</evidence>
<keyword evidence="2" id="KW-0645">Protease</keyword>
<name>A0A1I6Y7Y0_9FLAO</name>
<protein>
    <submittedName>
        <fullName evidence="7">Oligopeptidase B</fullName>
    </submittedName>
</protein>
<dbReference type="PANTHER" id="PTHR11757:SF19">
    <property type="entry name" value="PROLYL ENDOPEPTIDASE-LIKE"/>
    <property type="match status" value="1"/>
</dbReference>
<evidence type="ECO:0000256" key="1">
    <source>
        <dbReference type="ARBA" id="ARBA00005228"/>
    </source>
</evidence>